<reference evidence="4" key="1">
    <citation type="journal article" date="2023" name="Mol. Phylogenet. Evol.">
        <title>Genome-scale phylogeny and comparative genomics of the fungal order Sordariales.</title>
        <authorList>
            <person name="Hensen N."/>
            <person name="Bonometti L."/>
            <person name="Westerberg I."/>
            <person name="Brannstrom I.O."/>
            <person name="Guillou S."/>
            <person name="Cros-Aarteil S."/>
            <person name="Calhoun S."/>
            <person name="Haridas S."/>
            <person name="Kuo A."/>
            <person name="Mondo S."/>
            <person name="Pangilinan J."/>
            <person name="Riley R."/>
            <person name="LaButti K."/>
            <person name="Andreopoulos B."/>
            <person name="Lipzen A."/>
            <person name="Chen C."/>
            <person name="Yan M."/>
            <person name="Daum C."/>
            <person name="Ng V."/>
            <person name="Clum A."/>
            <person name="Steindorff A."/>
            <person name="Ohm R.A."/>
            <person name="Martin F."/>
            <person name="Silar P."/>
            <person name="Natvig D.O."/>
            <person name="Lalanne C."/>
            <person name="Gautier V."/>
            <person name="Ament-Velasquez S.L."/>
            <person name="Kruys A."/>
            <person name="Hutchinson M.I."/>
            <person name="Powell A.J."/>
            <person name="Barry K."/>
            <person name="Miller A.N."/>
            <person name="Grigoriev I.V."/>
            <person name="Debuchy R."/>
            <person name="Gladieux P."/>
            <person name="Hiltunen Thoren M."/>
            <person name="Johannesson H."/>
        </authorList>
    </citation>
    <scope>NUCLEOTIDE SEQUENCE</scope>
    <source>
        <strain evidence="4">CBS 560.94</strain>
    </source>
</reference>
<keyword evidence="1" id="KW-0175">Coiled coil</keyword>
<feature type="compositionally biased region" description="Basic and acidic residues" evidence="2">
    <location>
        <begin position="163"/>
        <end position="174"/>
    </location>
</feature>
<dbReference type="Proteomes" id="UP001278500">
    <property type="component" value="Unassembled WGS sequence"/>
</dbReference>
<dbReference type="GeneID" id="87865260"/>
<feature type="region of interest" description="Disordered" evidence="2">
    <location>
        <begin position="30"/>
        <end position="49"/>
    </location>
</feature>
<feature type="region of interest" description="Disordered" evidence="2">
    <location>
        <begin position="59"/>
        <end position="202"/>
    </location>
</feature>
<feature type="compositionally biased region" description="Polar residues" evidence="2">
    <location>
        <begin position="60"/>
        <end position="98"/>
    </location>
</feature>
<keyword evidence="5" id="KW-1185">Reference proteome</keyword>
<dbReference type="Pfam" id="PF15456">
    <property type="entry name" value="Uds1"/>
    <property type="match status" value="1"/>
</dbReference>
<organism evidence="4 5">
    <name type="scientific">Neurospora tetraspora</name>
    <dbReference type="NCBI Taxonomy" id="94610"/>
    <lineage>
        <taxon>Eukaryota</taxon>
        <taxon>Fungi</taxon>
        <taxon>Dikarya</taxon>
        <taxon>Ascomycota</taxon>
        <taxon>Pezizomycotina</taxon>
        <taxon>Sordariomycetes</taxon>
        <taxon>Sordariomycetidae</taxon>
        <taxon>Sordariales</taxon>
        <taxon>Sordariaceae</taxon>
        <taxon>Neurospora</taxon>
    </lineage>
</organism>
<feature type="region of interest" description="Disordered" evidence="2">
    <location>
        <begin position="325"/>
        <end position="352"/>
    </location>
</feature>
<feature type="compositionally biased region" description="Low complexity" evidence="2">
    <location>
        <begin position="255"/>
        <end position="277"/>
    </location>
</feature>
<feature type="coiled-coil region" evidence="1">
    <location>
        <begin position="475"/>
        <end position="509"/>
    </location>
</feature>
<evidence type="ECO:0000256" key="1">
    <source>
        <dbReference type="SAM" id="Coils"/>
    </source>
</evidence>
<proteinExistence type="predicted"/>
<protein>
    <submittedName>
        <fullName evidence="4">Up-regulated during septation-domain-containing protein</fullName>
    </submittedName>
</protein>
<gene>
    <name evidence="4" type="ORF">B0H65DRAFT_506964</name>
</gene>
<accession>A0AAE0MVA0</accession>
<evidence type="ECO:0000313" key="5">
    <source>
        <dbReference type="Proteomes" id="UP001278500"/>
    </source>
</evidence>
<reference evidence="4" key="2">
    <citation type="submission" date="2023-06" db="EMBL/GenBank/DDBJ databases">
        <authorList>
            <consortium name="Lawrence Berkeley National Laboratory"/>
            <person name="Haridas S."/>
            <person name="Hensen N."/>
            <person name="Bonometti L."/>
            <person name="Westerberg I."/>
            <person name="Brannstrom I.O."/>
            <person name="Guillou S."/>
            <person name="Cros-Aarteil S."/>
            <person name="Calhoun S."/>
            <person name="Kuo A."/>
            <person name="Mondo S."/>
            <person name="Pangilinan J."/>
            <person name="Riley R."/>
            <person name="Labutti K."/>
            <person name="Andreopoulos B."/>
            <person name="Lipzen A."/>
            <person name="Chen C."/>
            <person name="Yanf M."/>
            <person name="Daum C."/>
            <person name="Ng V."/>
            <person name="Clum A."/>
            <person name="Steindorff A."/>
            <person name="Ohm R."/>
            <person name="Martin F."/>
            <person name="Silar P."/>
            <person name="Natvig D."/>
            <person name="Lalanne C."/>
            <person name="Gautier V."/>
            <person name="Ament-Velasquez S.L."/>
            <person name="Kruys A."/>
            <person name="Hutchinson M.I."/>
            <person name="Powell A.J."/>
            <person name="Barry K."/>
            <person name="Miller A.N."/>
            <person name="Grigoriev I.V."/>
            <person name="Debuchy R."/>
            <person name="Gladieux P."/>
            <person name="Thoren M.H."/>
            <person name="Johannesson H."/>
        </authorList>
    </citation>
    <scope>NUCLEOTIDE SEQUENCE</scope>
    <source>
        <strain evidence="4">CBS 560.94</strain>
    </source>
</reference>
<name>A0AAE0MVA0_9PEZI</name>
<feature type="region of interest" description="Disordered" evidence="2">
    <location>
        <begin position="245"/>
        <end position="284"/>
    </location>
</feature>
<sequence>MAHIVSCMLDSDSEDFILCLNNYIAKEVSPQSSNESLGRASPSGEKPFTWRMYHPEKRYQQCSKDTQSTVSEKSVDPEQSSVLNMGPNSETNGKSNAGSGLRIQVKEHNLTRRRKVSVPELGPMTTVQEAAMDSPTIPGRPALHERSISAPGLPSRPNQSKGALKDRVPIERAQPDAARQCINRSQRVQNEARQPLSPRNLTPLVIPTLSSATQRLHQKTSCSRLRAGTTPVDSTIRSARFEDSPKARTPFTPLSAISSTPRSAATSAGTASTLPTPISAPTDIRSSLMPWDKVDNHVPKSSIECTPGFPSALGPGIADSPQSISNIGHKRSHSETGSIMERGRPRKRSETCGATVLKRSCSKRSKSAERRAFEQLPKGWKASDAVKMLKPSETAALQKQALQQAARFEVLRKEDVDNLSKELRQLDERTEYLRRTYTSLRAGRRNLHARICQYLRSPRTAKFSHESMLKQEEALAELDASIDDWITKLDQAENRRTRVRQKLLEHVAAATTLSMSTGSVAGVSESLQCAMGVRSLGSTNGAGNISTPPRSPTKMSFSSHIISAFASSSPPRVVAHVPSTIMEQPFFEEEEAASEEQGASSRRAETIMVFAGSDVSALLADVENALTQMGGDGVPADREKRHTVKVEVYSPVKKEHPVKKDEPAVKKEAPPPPPPSDSRRKHIHRTMSIDMLNGLRSKPSLAINTAEKSIQSCKGGTNSSNNNITCQSATTARVVNSEEIFLTNAIFRPPQK</sequence>
<dbReference type="AlphaFoldDB" id="A0AAE0MVA0"/>
<feature type="domain" description="Up-regulated during septation protein 1" evidence="3">
    <location>
        <begin position="396"/>
        <end position="512"/>
    </location>
</feature>
<evidence type="ECO:0000313" key="4">
    <source>
        <dbReference type="EMBL" id="KAK3351579.1"/>
    </source>
</evidence>
<dbReference type="RefSeq" id="XP_062684874.1">
    <property type="nucleotide sequence ID" value="XM_062828106.1"/>
</dbReference>
<comment type="caution">
    <text evidence="4">The sequence shown here is derived from an EMBL/GenBank/DDBJ whole genome shotgun (WGS) entry which is preliminary data.</text>
</comment>
<feature type="compositionally biased region" description="Polar residues" evidence="2">
    <location>
        <begin position="182"/>
        <end position="200"/>
    </location>
</feature>
<dbReference type="InterPro" id="IPR029191">
    <property type="entry name" value="Uds1"/>
</dbReference>
<evidence type="ECO:0000259" key="3">
    <source>
        <dbReference type="Pfam" id="PF15456"/>
    </source>
</evidence>
<feature type="compositionally biased region" description="Basic and acidic residues" evidence="2">
    <location>
        <begin position="652"/>
        <end position="669"/>
    </location>
</feature>
<dbReference type="EMBL" id="JAUEPP010000002">
    <property type="protein sequence ID" value="KAK3351579.1"/>
    <property type="molecule type" value="Genomic_DNA"/>
</dbReference>
<evidence type="ECO:0000256" key="2">
    <source>
        <dbReference type="SAM" id="MobiDB-lite"/>
    </source>
</evidence>
<feature type="region of interest" description="Disordered" evidence="2">
    <location>
        <begin position="651"/>
        <end position="681"/>
    </location>
</feature>